<accession>A0ABS9SBZ6</accession>
<dbReference type="Proteomes" id="UP001320609">
    <property type="component" value="Unassembled WGS sequence"/>
</dbReference>
<evidence type="ECO:0000256" key="3">
    <source>
        <dbReference type="ARBA" id="ARBA00022723"/>
    </source>
</evidence>
<gene>
    <name evidence="5" type="ORF">MLE19_20060</name>
</gene>
<dbReference type="EMBL" id="JAKVTW010000021">
    <property type="protein sequence ID" value="MCH4813628.1"/>
    <property type="molecule type" value="Genomic_DNA"/>
</dbReference>
<keyword evidence="3" id="KW-0479">Metal-binding</keyword>
<dbReference type="PANTHER" id="PTHR37418">
    <property type="entry name" value="3-KETO-5-AMINOHEXANOATE CLEAVAGE ENZYME-RELATED"/>
    <property type="match status" value="1"/>
</dbReference>
<dbReference type="InterPro" id="IPR008567">
    <property type="entry name" value="BKACE"/>
</dbReference>
<comment type="cofactor">
    <cofactor evidence="1">
        <name>Zn(2+)</name>
        <dbReference type="ChEBI" id="CHEBI:29105"/>
    </cofactor>
</comment>
<evidence type="ECO:0000256" key="1">
    <source>
        <dbReference type="ARBA" id="ARBA00001947"/>
    </source>
</evidence>
<dbReference type="PANTHER" id="PTHR37418:SF2">
    <property type="entry name" value="3-KETO-5-AMINOHEXANOATE CLEAVAGE ENZYME"/>
    <property type="match status" value="1"/>
</dbReference>
<evidence type="ECO:0000256" key="2">
    <source>
        <dbReference type="ARBA" id="ARBA00022679"/>
    </source>
</evidence>
<proteinExistence type="predicted"/>
<evidence type="ECO:0000256" key="4">
    <source>
        <dbReference type="ARBA" id="ARBA00022833"/>
    </source>
</evidence>
<protein>
    <submittedName>
        <fullName evidence="5">3-keto-5-aminohexanoate cleavage protein</fullName>
    </submittedName>
</protein>
<dbReference type="RefSeq" id="WP_240719940.1">
    <property type="nucleotide sequence ID" value="NZ_JAKVTW010000021.1"/>
</dbReference>
<dbReference type="InterPro" id="IPR013785">
    <property type="entry name" value="Aldolase_TIM"/>
</dbReference>
<sequence length="308" mass="34040">MPNKVIITCAVTGAIHTPTMSEHLPITPDEIAEAAISAAEAGASILHLHARDPKTGKPDQSAEAFRPFLGRIKQSTNAIVNITTGGSPYMTVQERVQPAAQWQPEVASLNMGSMNFGFFPLLAKYKEFKYEWERDHLEGSRDLVFRNSFKDIEYVLETCYGNGTRFEFECYDISHLYNLAHFADRGLVKPPFFVQSVFGLLGGIGTHPEDVMHMKRTADRLFGSDYRWSVLGAGKDQFRIATQAVAMGGNIRVGLEDSIWISRGKLAESNAQQVVKARNIVEGLGLEIATPDEAREMLSLKGGNAVNF</sequence>
<evidence type="ECO:0000313" key="5">
    <source>
        <dbReference type="EMBL" id="MCH4813628.1"/>
    </source>
</evidence>
<name>A0ABS9SBZ6_9GAMM</name>
<comment type="caution">
    <text evidence="5">The sequence shown here is derived from an EMBL/GenBank/DDBJ whole genome shotgun (WGS) entry which is preliminary data.</text>
</comment>
<evidence type="ECO:0000313" key="6">
    <source>
        <dbReference type="Proteomes" id="UP001320609"/>
    </source>
</evidence>
<reference evidence="5 6" key="1">
    <citation type="submission" date="2022-03" db="EMBL/GenBank/DDBJ databases">
        <title>Genomic signatures underlying metal tolerance in selected Arctic bacterial isolates.</title>
        <authorList>
            <person name="Thomas F.A."/>
            <person name="Venkatachalam S."/>
            <person name="Krishnan K.P."/>
        </authorList>
    </citation>
    <scope>NUCLEOTIDE SEQUENCE [LARGE SCALE GENOMIC DNA]</scope>
    <source>
        <strain evidence="5 6">HM116</strain>
    </source>
</reference>
<dbReference type="Pfam" id="PF05853">
    <property type="entry name" value="BKACE"/>
    <property type="match status" value="1"/>
</dbReference>
<keyword evidence="4" id="KW-0862">Zinc</keyword>
<dbReference type="Gene3D" id="3.20.20.70">
    <property type="entry name" value="Aldolase class I"/>
    <property type="match status" value="1"/>
</dbReference>
<organism evidence="5 6">
    <name type="scientific">Vreelandella neptunia</name>
    <dbReference type="NCBI Taxonomy" id="115551"/>
    <lineage>
        <taxon>Bacteria</taxon>
        <taxon>Pseudomonadati</taxon>
        <taxon>Pseudomonadota</taxon>
        <taxon>Gammaproteobacteria</taxon>
        <taxon>Oceanospirillales</taxon>
        <taxon>Halomonadaceae</taxon>
        <taxon>Vreelandella</taxon>
    </lineage>
</organism>
<keyword evidence="6" id="KW-1185">Reference proteome</keyword>
<keyword evidence="2" id="KW-0808">Transferase</keyword>